<dbReference type="HAMAP" id="MF_00158">
    <property type="entry name" value="PanC"/>
    <property type="match status" value="1"/>
</dbReference>
<keyword evidence="4 8" id="KW-0566">Pantothenate biosynthesis</keyword>
<evidence type="ECO:0000313" key="9">
    <source>
        <dbReference type="EMBL" id="MBO2990811.1"/>
    </source>
</evidence>
<dbReference type="InterPro" id="IPR014729">
    <property type="entry name" value="Rossmann-like_a/b/a_fold"/>
</dbReference>
<dbReference type="SUPFAM" id="SSF52374">
    <property type="entry name" value="Nucleotidylyl transferase"/>
    <property type="match status" value="1"/>
</dbReference>
<dbReference type="RefSeq" id="WP_208240100.1">
    <property type="nucleotide sequence ID" value="NZ_BAAAQU010000002.1"/>
</dbReference>
<comment type="catalytic activity">
    <reaction evidence="7 8">
        <text>(R)-pantoate + beta-alanine + ATP = (R)-pantothenate + AMP + diphosphate + H(+)</text>
        <dbReference type="Rhea" id="RHEA:10912"/>
        <dbReference type="ChEBI" id="CHEBI:15378"/>
        <dbReference type="ChEBI" id="CHEBI:15980"/>
        <dbReference type="ChEBI" id="CHEBI:29032"/>
        <dbReference type="ChEBI" id="CHEBI:30616"/>
        <dbReference type="ChEBI" id="CHEBI:33019"/>
        <dbReference type="ChEBI" id="CHEBI:57966"/>
        <dbReference type="ChEBI" id="CHEBI:456215"/>
        <dbReference type="EC" id="6.3.2.1"/>
    </reaction>
</comment>
<dbReference type="EC" id="6.3.2.1" evidence="8"/>
<dbReference type="Gene3D" id="3.30.1300.10">
    <property type="entry name" value="Pantoate-beta-alanine ligase, C-terminal domain"/>
    <property type="match status" value="1"/>
</dbReference>
<comment type="similarity">
    <text evidence="2 8">Belongs to the pantothenate synthetase family.</text>
</comment>
<dbReference type="Pfam" id="PF02569">
    <property type="entry name" value="Pantoate_ligase"/>
    <property type="match status" value="1"/>
</dbReference>
<evidence type="ECO:0000256" key="4">
    <source>
        <dbReference type="ARBA" id="ARBA00022655"/>
    </source>
</evidence>
<dbReference type="Proteomes" id="UP000668403">
    <property type="component" value="Unassembled WGS sequence"/>
</dbReference>
<feature type="binding site" evidence="8">
    <location>
        <position position="151"/>
    </location>
    <ligand>
        <name>(R)-pantoate</name>
        <dbReference type="ChEBI" id="CHEBI:15980"/>
    </ligand>
</feature>
<feature type="binding site" evidence="8">
    <location>
        <position position="57"/>
    </location>
    <ligand>
        <name>beta-alanine</name>
        <dbReference type="ChEBI" id="CHEBI:57966"/>
    </ligand>
</feature>
<accession>A0A939QF77</accession>
<keyword evidence="8" id="KW-0963">Cytoplasm</keyword>
<comment type="function">
    <text evidence="8">Catalyzes the condensation of pantoate with beta-alanine in an ATP-dependent reaction via a pantoyl-adenylate intermediate.</text>
</comment>
<dbReference type="EMBL" id="JAGFBF010000005">
    <property type="protein sequence ID" value="MBO2990811.1"/>
    <property type="molecule type" value="Genomic_DNA"/>
</dbReference>
<organism evidence="9 10">
    <name type="scientific">Leucobacter tardus</name>
    <dbReference type="NCBI Taxonomy" id="501483"/>
    <lineage>
        <taxon>Bacteria</taxon>
        <taxon>Bacillati</taxon>
        <taxon>Actinomycetota</taxon>
        <taxon>Actinomycetes</taxon>
        <taxon>Micrococcales</taxon>
        <taxon>Microbacteriaceae</taxon>
        <taxon>Leucobacter</taxon>
    </lineage>
</organism>
<dbReference type="PANTHER" id="PTHR21299:SF1">
    <property type="entry name" value="PANTOATE--BETA-ALANINE LIGASE"/>
    <property type="match status" value="1"/>
</dbReference>
<keyword evidence="5 8" id="KW-0547">Nucleotide-binding</keyword>
<dbReference type="InterPro" id="IPR003721">
    <property type="entry name" value="Pantoate_ligase"/>
</dbReference>
<reference evidence="9" key="1">
    <citation type="submission" date="2021-03" db="EMBL/GenBank/DDBJ databases">
        <title>Leucobacter chromiisoli sp. nov., isolated from chromium-containing soil of chemical plant.</title>
        <authorList>
            <person name="Xu Z."/>
        </authorList>
    </citation>
    <scope>NUCLEOTIDE SEQUENCE</scope>
    <source>
        <strain evidence="9">K 70/01</strain>
    </source>
</reference>
<protein>
    <recommendedName>
        <fullName evidence="8">Pantothenate synthetase</fullName>
        <shortName evidence="8">PS</shortName>
        <ecNumber evidence="8">6.3.2.1</ecNumber>
    </recommendedName>
    <alternativeName>
        <fullName evidence="8">Pantoate--beta-alanine ligase</fullName>
    </alternativeName>
    <alternativeName>
        <fullName evidence="8">Pantoate-activating enzyme</fullName>
    </alternativeName>
</protein>
<evidence type="ECO:0000313" key="10">
    <source>
        <dbReference type="Proteomes" id="UP000668403"/>
    </source>
</evidence>
<evidence type="ECO:0000256" key="8">
    <source>
        <dbReference type="HAMAP-Rule" id="MF_00158"/>
    </source>
</evidence>
<dbReference type="NCBIfam" id="TIGR00018">
    <property type="entry name" value="panC"/>
    <property type="match status" value="1"/>
</dbReference>
<dbReference type="AlphaFoldDB" id="A0A939QF77"/>
<keyword evidence="3 8" id="KW-0436">Ligase</keyword>
<dbReference type="PANTHER" id="PTHR21299">
    <property type="entry name" value="CYTIDYLATE KINASE/PANTOATE-BETA-ALANINE LIGASE"/>
    <property type="match status" value="1"/>
</dbReference>
<comment type="subcellular location">
    <subcellularLocation>
        <location evidence="8">Cytoplasm</location>
    </subcellularLocation>
</comment>
<comment type="pathway">
    <text evidence="1 8">Cofactor biosynthesis; (R)-pantothenate biosynthesis; (R)-pantothenate from (R)-pantoate and beta-alanine: step 1/1.</text>
</comment>
<evidence type="ECO:0000256" key="6">
    <source>
        <dbReference type="ARBA" id="ARBA00022840"/>
    </source>
</evidence>
<gene>
    <name evidence="8" type="primary">panC</name>
    <name evidence="9" type="ORF">J4H85_12475</name>
</gene>
<feature type="binding site" evidence="8">
    <location>
        <begin position="145"/>
        <end position="148"/>
    </location>
    <ligand>
        <name>ATP</name>
        <dbReference type="ChEBI" id="CHEBI:30616"/>
    </ligand>
</feature>
<proteinExistence type="inferred from homology"/>
<evidence type="ECO:0000256" key="3">
    <source>
        <dbReference type="ARBA" id="ARBA00022598"/>
    </source>
</evidence>
<evidence type="ECO:0000256" key="2">
    <source>
        <dbReference type="ARBA" id="ARBA00009256"/>
    </source>
</evidence>
<name>A0A939QF77_9MICO</name>
<evidence type="ECO:0000256" key="5">
    <source>
        <dbReference type="ARBA" id="ARBA00022741"/>
    </source>
</evidence>
<evidence type="ECO:0000256" key="1">
    <source>
        <dbReference type="ARBA" id="ARBA00004990"/>
    </source>
</evidence>
<comment type="subunit">
    <text evidence="8">Homodimer.</text>
</comment>
<dbReference type="Gene3D" id="3.40.50.620">
    <property type="entry name" value="HUPs"/>
    <property type="match status" value="1"/>
</dbReference>
<keyword evidence="10" id="KW-1185">Reference proteome</keyword>
<dbReference type="GO" id="GO:0005524">
    <property type="term" value="F:ATP binding"/>
    <property type="evidence" value="ECO:0007669"/>
    <property type="project" value="UniProtKB-KW"/>
</dbReference>
<dbReference type="CDD" id="cd00560">
    <property type="entry name" value="PanC"/>
    <property type="match status" value="1"/>
</dbReference>
<feature type="active site" description="Proton donor" evidence="8">
    <location>
        <position position="33"/>
    </location>
</feature>
<sequence length="290" mass="30986">MRIARTVAELREVLHGDPDVGLVPTMGALHEGHLSLIRRARDAHRVVVVSIFVNPTQFGDTADLDAYPRDEARDLELTRAAGVDVVFAPTAREMYPDGFATTVRVSGPLTASLEGAGRGSAHFDGVATVVAKLLIATAPRAAYFGQKDAQQLLVVRRMVADLRLPVDIVACPTSRDADGLARSSRNVRLSRADRGRARAVPRTLEATTAAVAQGAHDVDDLRARALEVLLAAELEPEYLAFVEPDTLEPVREVVAPTLCALAVAVGDVRLIDNTVLDPGPGFAAPARIEE</sequence>
<dbReference type="GO" id="GO:0015940">
    <property type="term" value="P:pantothenate biosynthetic process"/>
    <property type="evidence" value="ECO:0007669"/>
    <property type="project" value="UniProtKB-UniRule"/>
</dbReference>
<keyword evidence="6 8" id="KW-0067">ATP-binding</keyword>
<dbReference type="GO" id="GO:0005829">
    <property type="term" value="C:cytosol"/>
    <property type="evidence" value="ECO:0007669"/>
    <property type="project" value="TreeGrafter"/>
</dbReference>
<comment type="caution">
    <text evidence="8">Lacks conserved residue(s) required for the propagation of feature annotation.</text>
</comment>
<dbReference type="InterPro" id="IPR042176">
    <property type="entry name" value="Pantoate_ligase_C"/>
</dbReference>
<dbReference type="GO" id="GO:0004592">
    <property type="term" value="F:pantoate-beta-alanine ligase activity"/>
    <property type="evidence" value="ECO:0007669"/>
    <property type="project" value="UniProtKB-UniRule"/>
</dbReference>
<comment type="caution">
    <text evidence="9">The sequence shown here is derived from an EMBL/GenBank/DDBJ whole genome shotgun (WGS) entry which is preliminary data.</text>
</comment>
<feature type="binding site" evidence="8">
    <location>
        <position position="57"/>
    </location>
    <ligand>
        <name>(R)-pantoate</name>
        <dbReference type="ChEBI" id="CHEBI:15980"/>
    </ligand>
</feature>
<feature type="binding site" evidence="8">
    <location>
        <begin position="182"/>
        <end position="185"/>
    </location>
    <ligand>
        <name>ATP</name>
        <dbReference type="ChEBI" id="CHEBI:30616"/>
    </ligand>
</feature>
<comment type="miscellaneous">
    <text evidence="8">The reaction proceeds by a bi uni uni bi ping pong mechanism.</text>
</comment>
<feature type="binding site" evidence="8">
    <location>
        <begin position="26"/>
        <end position="33"/>
    </location>
    <ligand>
        <name>ATP</name>
        <dbReference type="ChEBI" id="CHEBI:30616"/>
    </ligand>
</feature>
<evidence type="ECO:0000256" key="7">
    <source>
        <dbReference type="ARBA" id="ARBA00048258"/>
    </source>
</evidence>